<dbReference type="KEGG" id="dpx:DAPPUDRAFT_309195"/>
<feature type="transmembrane region" description="Helical" evidence="1">
    <location>
        <begin position="94"/>
        <end position="120"/>
    </location>
</feature>
<evidence type="ECO:0000313" key="2">
    <source>
        <dbReference type="EMBL" id="EFX71161.1"/>
    </source>
</evidence>
<dbReference type="AlphaFoldDB" id="E9HAT4"/>
<keyword evidence="3" id="KW-1185">Reference proteome</keyword>
<dbReference type="Proteomes" id="UP000000305">
    <property type="component" value="Unassembled WGS sequence"/>
</dbReference>
<keyword evidence="1" id="KW-0812">Transmembrane</keyword>
<gene>
    <name evidence="2" type="ORF">DAPPUDRAFT_309195</name>
</gene>
<dbReference type="PhylomeDB" id="E9HAT4"/>
<accession>E9HAT4</accession>
<organism evidence="2 3">
    <name type="scientific">Daphnia pulex</name>
    <name type="common">Water flea</name>
    <dbReference type="NCBI Taxonomy" id="6669"/>
    <lineage>
        <taxon>Eukaryota</taxon>
        <taxon>Metazoa</taxon>
        <taxon>Ecdysozoa</taxon>
        <taxon>Arthropoda</taxon>
        <taxon>Crustacea</taxon>
        <taxon>Branchiopoda</taxon>
        <taxon>Diplostraca</taxon>
        <taxon>Cladocera</taxon>
        <taxon>Anomopoda</taxon>
        <taxon>Daphniidae</taxon>
        <taxon>Daphnia</taxon>
    </lineage>
</organism>
<evidence type="ECO:0000256" key="1">
    <source>
        <dbReference type="SAM" id="Phobius"/>
    </source>
</evidence>
<sequence length="261" mass="27948">MNNANTIHVMFSPKELKNSKIFNATCKINVPLGLASIFIQLSAMVISVFLDSYIPYGFDDIGFGIWAGISYFMAGSFGMAASSKQRKWRLTTTILVSAFALGASIVSATLSGMAASLGVLPGCENSEYGKSCGPWVGLEWSLMAVSVLAAISSVVLILCASDVLCCGNYSRHNIATTTVSRQQVIHFGNGRQHPQQSGHFKPVAHQQVSLNVQQLPTFQVSYVPQITQHSQPQQVLVTAPVVAPAIAPATVPALQQVQVHQ</sequence>
<reference evidence="2 3" key="1">
    <citation type="journal article" date="2011" name="Science">
        <title>The ecoresponsive genome of Daphnia pulex.</title>
        <authorList>
            <person name="Colbourne J.K."/>
            <person name="Pfrender M.E."/>
            <person name="Gilbert D."/>
            <person name="Thomas W.K."/>
            <person name="Tucker A."/>
            <person name="Oakley T.H."/>
            <person name="Tokishita S."/>
            <person name="Aerts A."/>
            <person name="Arnold G.J."/>
            <person name="Basu M.K."/>
            <person name="Bauer D.J."/>
            <person name="Caceres C.E."/>
            <person name="Carmel L."/>
            <person name="Casola C."/>
            <person name="Choi J.H."/>
            <person name="Detter J.C."/>
            <person name="Dong Q."/>
            <person name="Dusheyko S."/>
            <person name="Eads B.D."/>
            <person name="Frohlich T."/>
            <person name="Geiler-Samerotte K.A."/>
            <person name="Gerlach D."/>
            <person name="Hatcher P."/>
            <person name="Jogdeo S."/>
            <person name="Krijgsveld J."/>
            <person name="Kriventseva E.V."/>
            <person name="Kultz D."/>
            <person name="Laforsch C."/>
            <person name="Lindquist E."/>
            <person name="Lopez J."/>
            <person name="Manak J.R."/>
            <person name="Muller J."/>
            <person name="Pangilinan J."/>
            <person name="Patwardhan R.P."/>
            <person name="Pitluck S."/>
            <person name="Pritham E.J."/>
            <person name="Rechtsteiner A."/>
            <person name="Rho M."/>
            <person name="Rogozin I.B."/>
            <person name="Sakarya O."/>
            <person name="Salamov A."/>
            <person name="Schaack S."/>
            <person name="Shapiro H."/>
            <person name="Shiga Y."/>
            <person name="Skalitzky C."/>
            <person name="Smith Z."/>
            <person name="Souvorov A."/>
            <person name="Sung W."/>
            <person name="Tang Z."/>
            <person name="Tsuchiya D."/>
            <person name="Tu H."/>
            <person name="Vos H."/>
            <person name="Wang M."/>
            <person name="Wolf Y.I."/>
            <person name="Yamagata H."/>
            <person name="Yamada T."/>
            <person name="Ye Y."/>
            <person name="Shaw J.R."/>
            <person name="Andrews J."/>
            <person name="Crease T.J."/>
            <person name="Tang H."/>
            <person name="Lucas S.M."/>
            <person name="Robertson H.M."/>
            <person name="Bork P."/>
            <person name="Koonin E.V."/>
            <person name="Zdobnov E.M."/>
            <person name="Grigoriev I.V."/>
            <person name="Lynch M."/>
            <person name="Boore J.L."/>
        </authorList>
    </citation>
    <scope>NUCLEOTIDE SEQUENCE [LARGE SCALE GENOMIC DNA]</scope>
</reference>
<dbReference type="InParanoid" id="E9HAT4"/>
<dbReference type="EMBL" id="GL732613">
    <property type="protein sequence ID" value="EFX71161.1"/>
    <property type="molecule type" value="Genomic_DNA"/>
</dbReference>
<dbReference type="HOGENOM" id="CLU_1066589_0_0_1"/>
<protein>
    <submittedName>
        <fullName evidence="2">Uncharacterized protein</fullName>
    </submittedName>
</protein>
<keyword evidence="1" id="KW-1133">Transmembrane helix</keyword>
<name>E9HAT4_DAPPU</name>
<dbReference type="OrthoDB" id="6357584at2759"/>
<feature type="transmembrane region" description="Helical" evidence="1">
    <location>
        <begin position="28"/>
        <end position="49"/>
    </location>
</feature>
<evidence type="ECO:0000313" key="3">
    <source>
        <dbReference type="Proteomes" id="UP000000305"/>
    </source>
</evidence>
<feature type="transmembrane region" description="Helical" evidence="1">
    <location>
        <begin position="61"/>
        <end position="82"/>
    </location>
</feature>
<proteinExistence type="predicted"/>
<feature type="transmembrane region" description="Helical" evidence="1">
    <location>
        <begin position="140"/>
        <end position="164"/>
    </location>
</feature>
<keyword evidence="1" id="KW-0472">Membrane</keyword>